<dbReference type="PROSITE" id="PS50112">
    <property type="entry name" value="PAS"/>
    <property type="match status" value="1"/>
</dbReference>
<evidence type="ECO:0000256" key="5">
    <source>
        <dbReference type="ARBA" id="ARBA00022679"/>
    </source>
</evidence>
<evidence type="ECO:0000256" key="7">
    <source>
        <dbReference type="ARBA" id="ARBA00022741"/>
    </source>
</evidence>
<dbReference type="InterPro" id="IPR000014">
    <property type="entry name" value="PAS"/>
</dbReference>
<evidence type="ECO:0000313" key="17">
    <source>
        <dbReference type="EMBL" id="MCG2615077.1"/>
    </source>
</evidence>
<dbReference type="Pfam" id="PF02518">
    <property type="entry name" value="HATPase_c"/>
    <property type="match status" value="1"/>
</dbReference>
<evidence type="ECO:0000256" key="6">
    <source>
        <dbReference type="ARBA" id="ARBA00022692"/>
    </source>
</evidence>
<dbReference type="EMBL" id="JAKLTR010000007">
    <property type="protein sequence ID" value="MCG2615077.1"/>
    <property type="molecule type" value="Genomic_DNA"/>
</dbReference>
<evidence type="ECO:0000256" key="2">
    <source>
        <dbReference type="ARBA" id="ARBA00004141"/>
    </source>
</evidence>
<feature type="coiled-coil region" evidence="13">
    <location>
        <begin position="181"/>
        <end position="218"/>
    </location>
</feature>
<keyword evidence="11" id="KW-0902">Two-component regulatory system</keyword>
<dbReference type="InterPro" id="IPR035965">
    <property type="entry name" value="PAS-like_dom_sf"/>
</dbReference>
<protein>
    <recommendedName>
        <fullName evidence="3">histidine kinase</fullName>
        <ecNumber evidence="3">2.7.13.3</ecNumber>
    </recommendedName>
</protein>
<evidence type="ECO:0000256" key="13">
    <source>
        <dbReference type="SAM" id="Coils"/>
    </source>
</evidence>
<dbReference type="NCBIfam" id="TIGR00229">
    <property type="entry name" value="sensory_box"/>
    <property type="match status" value="2"/>
</dbReference>
<feature type="domain" description="PAS" evidence="15">
    <location>
        <begin position="226"/>
        <end position="267"/>
    </location>
</feature>
<proteinExistence type="predicted"/>
<keyword evidence="7" id="KW-0547">Nucleotide-binding</keyword>
<comment type="subcellular location">
    <subcellularLocation>
        <location evidence="2">Membrane</location>
        <topology evidence="2">Multi-pass membrane protein</topology>
    </subcellularLocation>
</comment>
<dbReference type="Gene3D" id="3.30.565.10">
    <property type="entry name" value="Histidine kinase-like ATPase, C-terminal domain"/>
    <property type="match status" value="1"/>
</dbReference>
<dbReference type="Proteomes" id="UP001165367">
    <property type="component" value="Unassembled WGS sequence"/>
</dbReference>
<evidence type="ECO:0000259" key="16">
    <source>
        <dbReference type="PROSITE" id="PS50113"/>
    </source>
</evidence>
<dbReference type="SMART" id="SM00086">
    <property type="entry name" value="PAC"/>
    <property type="match status" value="2"/>
</dbReference>
<evidence type="ECO:0000256" key="4">
    <source>
        <dbReference type="ARBA" id="ARBA00022553"/>
    </source>
</evidence>
<dbReference type="SUPFAM" id="SSF47384">
    <property type="entry name" value="Homodimeric domain of signal transducing histidine kinase"/>
    <property type="match status" value="1"/>
</dbReference>
<dbReference type="CDD" id="cd00082">
    <property type="entry name" value="HisKA"/>
    <property type="match status" value="1"/>
</dbReference>
<evidence type="ECO:0000259" key="14">
    <source>
        <dbReference type="PROSITE" id="PS50109"/>
    </source>
</evidence>
<dbReference type="SMART" id="SM00091">
    <property type="entry name" value="PAS"/>
    <property type="match status" value="2"/>
</dbReference>
<evidence type="ECO:0000256" key="10">
    <source>
        <dbReference type="ARBA" id="ARBA00022989"/>
    </source>
</evidence>
<dbReference type="Pfam" id="PF13426">
    <property type="entry name" value="PAS_9"/>
    <property type="match status" value="2"/>
</dbReference>
<dbReference type="InterPro" id="IPR050351">
    <property type="entry name" value="BphY/WalK/GraS-like"/>
</dbReference>
<keyword evidence="13" id="KW-0175">Coiled coil</keyword>
<dbReference type="InterPro" id="IPR001610">
    <property type="entry name" value="PAC"/>
</dbReference>
<dbReference type="InterPro" id="IPR004358">
    <property type="entry name" value="Sig_transdc_His_kin-like_C"/>
</dbReference>
<dbReference type="Gene3D" id="1.10.287.130">
    <property type="match status" value="1"/>
</dbReference>
<gene>
    <name evidence="17" type="ORF">LZZ85_12330</name>
</gene>
<dbReference type="InterPro" id="IPR003594">
    <property type="entry name" value="HATPase_dom"/>
</dbReference>
<keyword evidence="8" id="KW-0418">Kinase</keyword>
<evidence type="ECO:0000256" key="9">
    <source>
        <dbReference type="ARBA" id="ARBA00022840"/>
    </source>
</evidence>
<keyword evidence="10" id="KW-1133">Transmembrane helix</keyword>
<dbReference type="PANTHER" id="PTHR42878:SF7">
    <property type="entry name" value="SENSOR HISTIDINE KINASE GLRK"/>
    <property type="match status" value="1"/>
</dbReference>
<name>A0ABS9KS05_9BACT</name>
<dbReference type="GO" id="GO:0005524">
    <property type="term" value="F:ATP binding"/>
    <property type="evidence" value="ECO:0007669"/>
    <property type="project" value="UniProtKB-KW"/>
</dbReference>
<sequence length="576" mass="64400">MTVEQTPSYDSRQDEIDALKASLAEANEQLLETRYRLEEANDMIEAIRSGEVDALVVKGDNGHQLYTLKSADAAYRIFIEQMTTGAATLDDKGFILYANSPFATLLDQPLEKVAGRFFCDFISSQEAGECIKLMETAWKQPGLQQELALTSSFRKELPVLLSLKPFQLDGNYFMSVIITDLTDQKKQQQLLREKNQQLLEAQLTARDLNTNLEQTVQQRTKELYTNQERLTRILETMAEGVEILDLDGTLTYANPMAQKILGITQSSDDSSHYNNPKWPAFKLDDSPLPDAEHPQAVAQSSGKSVYDFEIGIQPPGRQMFYISINAAPIRDESGNITGSIATFTDVTQRRISIQQKDDFISVASHELRTPITALKASLQLLERFKNDGNPELMHRLIGQSNKSLNKVSILVNDLLDAKKMTEGHLQLNTSDFLIAELVNECCQHVRVGGDFQLVYEGEKNITVHADKDKIDQVLVNFVNNAVKYAPSSKEIRIRVVVDGGFARVTVIDNGPGIASERLPELFKRYYRVHNDGSNISGLGLGLYISAEIIRKHGCEIGVNSQLGRGSEFWFTLPLAT</sequence>
<reference evidence="17" key="1">
    <citation type="submission" date="2022-01" db="EMBL/GenBank/DDBJ databases">
        <authorList>
            <person name="Jo J.-H."/>
            <person name="Im W.-T."/>
        </authorList>
    </citation>
    <scope>NUCLEOTIDE SEQUENCE</scope>
    <source>
        <strain evidence="17">NA20</strain>
    </source>
</reference>
<dbReference type="InterPro" id="IPR036890">
    <property type="entry name" value="HATPase_C_sf"/>
</dbReference>
<keyword evidence="4" id="KW-0597">Phosphoprotein</keyword>
<comment type="catalytic activity">
    <reaction evidence="1">
        <text>ATP + protein L-histidine = ADP + protein N-phospho-L-histidine.</text>
        <dbReference type="EC" id="2.7.13.3"/>
    </reaction>
</comment>
<dbReference type="EC" id="2.7.13.3" evidence="3"/>
<dbReference type="SUPFAM" id="SSF55785">
    <property type="entry name" value="PYP-like sensor domain (PAS domain)"/>
    <property type="match status" value="2"/>
</dbReference>
<evidence type="ECO:0000256" key="8">
    <source>
        <dbReference type="ARBA" id="ARBA00022777"/>
    </source>
</evidence>
<dbReference type="Gene3D" id="3.30.450.20">
    <property type="entry name" value="PAS domain"/>
    <property type="match status" value="2"/>
</dbReference>
<evidence type="ECO:0000259" key="15">
    <source>
        <dbReference type="PROSITE" id="PS50112"/>
    </source>
</evidence>
<dbReference type="RefSeq" id="WP_237872094.1">
    <property type="nucleotide sequence ID" value="NZ_JAKLTR010000007.1"/>
</dbReference>
<dbReference type="SUPFAM" id="SSF55874">
    <property type="entry name" value="ATPase domain of HSP90 chaperone/DNA topoisomerase II/histidine kinase"/>
    <property type="match status" value="1"/>
</dbReference>
<dbReference type="PANTHER" id="PTHR42878">
    <property type="entry name" value="TWO-COMPONENT HISTIDINE KINASE"/>
    <property type="match status" value="1"/>
</dbReference>
<dbReference type="Pfam" id="PF00512">
    <property type="entry name" value="HisKA"/>
    <property type="match status" value="1"/>
</dbReference>
<accession>A0ABS9KS05</accession>
<keyword evidence="12" id="KW-0472">Membrane</keyword>
<feature type="domain" description="Histidine kinase" evidence="14">
    <location>
        <begin position="362"/>
        <end position="576"/>
    </location>
</feature>
<evidence type="ECO:0000313" key="18">
    <source>
        <dbReference type="Proteomes" id="UP001165367"/>
    </source>
</evidence>
<feature type="coiled-coil region" evidence="13">
    <location>
        <begin position="9"/>
        <end position="43"/>
    </location>
</feature>
<keyword evidence="6" id="KW-0812">Transmembrane</keyword>
<dbReference type="InterPro" id="IPR036097">
    <property type="entry name" value="HisK_dim/P_sf"/>
</dbReference>
<dbReference type="PROSITE" id="PS50113">
    <property type="entry name" value="PAC"/>
    <property type="match status" value="1"/>
</dbReference>
<feature type="domain" description="PAC" evidence="16">
    <location>
        <begin position="306"/>
        <end position="358"/>
    </location>
</feature>
<comment type="caution">
    <text evidence="17">The sequence shown here is derived from an EMBL/GenBank/DDBJ whole genome shotgun (WGS) entry which is preliminary data.</text>
</comment>
<dbReference type="PRINTS" id="PR00344">
    <property type="entry name" value="BCTRLSENSOR"/>
</dbReference>
<dbReference type="InterPro" id="IPR000700">
    <property type="entry name" value="PAS-assoc_C"/>
</dbReference>
<dbReference type="CDD" id="cd00130">
    <property type="entry name" value="PAS"/>
    <property type="match status" value="2"/>
</dbReference>
<dbReference type="InterPro" id="IPR005467">
    <property type="entry name" value="His_kinase_dom"/>
</dbReference>
<dbReference type="PROSITE" id="PS50109">
    <property type="entry name" value="HIS_KIN"/>
    <property type="match status" value="1"/>
</dbReference>
<evidence type="ECO:0000256" key="12">
    <source>
        <dbReference type="ARBA" id="ARBA00023136"/>
    </source>
</evidence>
<evidence type="ECO:0000256" key="1">
    <source>
        <dbReference type="ARBA" id="ARBA00000085"/>
    </source>
</evidence>
<dbReference type="SMART" id="SM00387">
    <property type="entry name" value="HATPase_c"/>
    <property type="match status" value="1"/>
</dbReference>
<evidence type="ECO:0000256" key="3">
    <source>
        <dbReference type="ARBA" id="ARBA00012438"/>
    </source>
</evidence>
<dbReference type="SMART" id="SM00388">
    <property type="entry name" value="HisKA"/>
    <property type="match status" value="1"/>
</dbReference>
<organism evidence="17 18">
    <name type="scientific">Terrimonas ginsenosidimutans</name>
    <dbReference type="NCBI Taxonomy" id="2908004"/>
    <lineage>
        <taxon>Bacteria</taxon>
        <taxon>Pseudomonadati</taxon>
        <taxon>Bacteroidota</taxon>
        <taxon>Chitinophagia</taxon>
        <taxon>Chitinophagales</taxon>
        <taxon>Chitinophagaceae</taxon>
        <taxon>Terrimonas</taxon>
    </lineage>
</organism>
<dbReference type="InterPro" id="IPR003661">
    <property type="entry name" value="HisK_dim/P_dom"/>
</dbReference>
<keyword evidence="9 17" id="KW-0067">ATP-binding</keyword>
<keyword evidence="18" id="KW-1185">Reference proteome</keyword>
<evidence type="ECO:0000256" key="11">
    <source>
        <dbReference type="ARBA" id="ARBA00023012"/>
    </source>
</evidence>
<keyword evidence="5" id="KW-0808">Transferase</keyword>